<proteinExistence type="predicted"/>
<accession>A0AAJ0HZT1</accession>
<dbReference type="EMBL" id="JAULSX010000009">
    <property type="protein sequence ID" value="KAK3485893.1"/>
    <property type="molecule type" value="Genomic_DNA"/>
</dbReference>
<dbReference type="GeneID" id="87876874"/>
<dbReference type="RefSeq" id="XP_062688656.1">
    <property type="nucleotide sequence ID" value="XM_062839252.1"/>
</dbReference>
<dbReference type="AlphaFoldDB" id="A0AAJ0HZT1"/>
<organism evidence="1 2">
    <name type="scientific">Neurospora hispaniola</name>
    <dbReference type="NCBI Taxonomy" id="588809"/>
    <lineage>
        <taxon>Eukaryota</taxon>
        <taxon>Fungi</taxon>
        <taxon>Dikarya</taxon>
        <taxon>Ascomycota</taxon>
        <taxon>Pezizomycotina</taxon>
        <taxon>Sordariomycetes</taxon>
        <taxon>Sordariomycetidae</taxon>
        <taxon>Sordariales</taxon>
        <taxon>Sordariaceae</taxon>
        <taxon>Neurospora</taxon>
    </lineage>
</organism>
<name>A0AAJ0HZT1_9PEZI</name>
<reference evidence="1 2" key="1">
    <citation type="journal article" date="2023" name="Mol. Phylogenet. Evol.">
        <title>Genome-scale phylogeny and comparative genomics of the fungal order Sordariales.</title>
        <authorList>
            <person name="Hensen N."/>
            <person name="Bonometti L."/>
            <person name="Westerberg I."/>
            <person name="Brannstrom I.O."/>
            <person name="Guillou S."/>
            <person name="Cros-Aarteil S."/>
            <person name="Calhoun S."/>
            <person name="Haridas S."/>
            <person name="Kuo A."/>
            <person name="Mondo S."/>
            <person name="Pangilinan J."/>
            <person name="Riley R."/>
            <person name="LaButti K."/>
            <person name="Andreopoulos B."/>
            <person name="Lipzen A."/>
            <person name="Chen C."/>
            <person name="Yan M."/>
            <person name="Daum C."/>
            <person name="Ng V."/>
            <person name="Clum A."/>
            <person name="Steindorff A."/>
            <person name="Ohm R.A."/>
            <person name="Martin F."/>
            <person name="Silar P."/>
            <person name="Natvig D.O."/>
            <person name="Lalanne C."/>
            <person name="Gautier V."/>
            <person name="Ament-Velasquez S.L."/>
            <person name="Kruys A."/>
            <person name="Hutchinson M.I."/>
            <person name="Powell A.J."/>
            <person name="Barry K."/>
            <person name="Miller A.N."/>
            <person name="Grigoriev I.V."/>
            <person name="Debuchy R."/>
            <person name="Gladieux P."/>
            <person name="Hiltunen Thoren M."/>
            <person name="Johannesson H."/>
        </authorList>
    </citation>
    <scope>NUCLEOTIDE SEQUENCE [LARGE SCALE GENOMIC DNA]</scope>
    <source>
        <strain evidence="1 2">FGSC 10403</strain>
    </source>
</reference>
<gene>
    <name evidence="1" type="ORF">B0T23DRAFT_407981</name>
</gene>
<sequence length="181" mass="20611">MSAILSFFGVVHNRGSPIEKHSTSRIWVCIFHSEGNVVPFINLVNYLCKQQNYHFHISTEIEKTEKTTKPPSHPDSCIRPYLYSVMLLLPVARGTHWITTATGLPSPGLDRNAQVIVTLRRPAPAERTYDRPSRAVTACHWASQNRTNPPPPPKYNDFGATRLQKSNRNHNTKYQTENFIC</sequence>
<evidence type="ECO:0000313" key="1">
    <source>
        <dbReference type="EMBL" id="KAK3485893.1"/>
    </source>
</evidence>
<evidence type="ECO:0000313" key="2">
    <source>
        <dbReference type="Proteomes" id="UP001285908"/>
    </source>
</evidence>
<keyword evidence="2" id="KW-1185">Reference proteome</keyword>
<comment type="caution">
    <text evidence="1">The sequence shown here is derived from an EMBL/GenBank/DDBJ whole genome shotgun (WGS) entry which is preliminary data.</text>
</comment>
<dbReference type="Proteomes" id="UP001285908">
    <property type="component" value="Unassembled WGS sequence"/>
</dbReference>
<protein>
    <submittedName>
        <fullName evidence="1">Uncharacterized protein</fullName>
    </submittedName>
</protein>